<reference evidence="1" key="1">
    <citation type="submission" date="2018-10" db="EMBL/GenBank/DDBJ databases">
        <title>Effector identification in a new, highly contiguous assembly of the strawberry crown rot pathogen Phytophthora cactorum.</title>
        <authorList>
            <person name="Armitage A.D."/>
            <person name="Nellist C.F."/>
            <person name="Bates H."/>
            <person name="Vickerstaff R.J."/>
            <person name="Harrison R.J."/>
        </authorList>
    </citation>
    <scope>NUCLEOTIDE SEQUENCE</scope>
    <source>
        <strain evidence="1">4040</strain>
    </source>
</reference>
<comment type="caution">
    <text evidence="1">The sequence shown here is derived from an EMBL/GenBank/DDBJ whole genome shotgun (WGS) entry which is preliminary data.</text>
</comment>
<organism evidence="1 2">
    <name type="scientific">Phytophthora cactorum</name>
    <dbReference type="NCBI Taxonomy" id="29920"/>
    <lineage>
        <taxon>Eukaryota</taxon>
        <taxon>Sar</taxon>
        <taxon>Stramenopiles</taxon>
        <taxon>Oomycota</taxon>
        <taxon>Peronosporomycetes</taxon>
        <taxon>Peronosporales</taxon>
        <taxon>Peronosporaceae</taxon>
        <taxon>Phytophthora</taxon>
    </lineage>
</organism>
<evidence type="ECO:0000313" key="2">
    <source>
        <dbReference type="Proteomes" id="UP000736787"/>
    </source>
</evidence>
<dbReference type="VEuPathDB" id="FungiDB:PC110_g17535"/>
<proteinExistence type="predicted"/>
<evidence type="ECO:0000313" key="1">
    <source>
        <dbReference type="EMBL" id="KAG2939875.1"/>
    </source>
</evidence>
<protein>
    <submittedName>
        <fullName evidence="1">Uncharacterized protein</fullName>
    </submittedName>
</protein>
<dbReference type="Proteomes" id="UP000736787">
    <property type="component" value="Unassembled WGS sequence"/>
</dbReference>
<sequence>MTSECRMDGELQLGLCLSQGTTKVDHEWIHLCQGITIKTATLSHDDAKDLKRDRMTEDCTEVNDKDLAMCRLDPAGRHHVDVHHQEDQSHNGVATHQREALLDRSLVGVRRLGDVLGHDGHRRVSAHRQGAVLDCVDHQREDDRH</sequence>
<dbReference type="AlphaFoldDB" id="A0A8T1DFV8"/>
<gene>
    <name evidence="1" type="ORF">PC117_g10762</name>
</gene>
<name>A0A8T1DFV8_9STRA</name>
<dbReference type="EMBL" id="RCMK01000266">
    <property type="protein sequence ID" value="KAG2939875.1"/>
    <property type="molecule type" value="Genomic_DNA"/>
</dbReference>
<accession>A0A8T1DFV8</accession>